<accession>A0AAW1KRZ1</accession>
<evidence type="ECO:0000256" key="7">
    <source>
        <dbReference type="ARBA" id="ARBA00023128"/>
    </source>
</evidence>
<keyword evidence="4" id="KW-0812">Transmembrane</keyword>
<gene>
    <name evidence="10" type="ORF">QE152_g19322</name>
</gene>
<feature type="region of interest" description="Disordered" evidence="9">
    <location>
        <begin position="1"/>
        <end position="85"/>
    </location>
</feature>
<comment type="subcellular location">
    <subcellularLocation>
        <location evidence="1">Membrane</location>
        <topology evidence="1">Single-pass membrane protein</topology>
    </subcellularLocation>
    <subcellularLocation>
        <location evidence="2">Mitochondrion membrane</location>
    </subcellularLocation>
</comment>
<dbReference type="GO" id="GO:0042802">
    <property type="term" value="F:identical protein binding"/>
    <property type="evidence" value="ECO:0007669"/>
    <property type="project" value="UniProtKB-ARBA"/>
</dbReference>
<proteinExistence type="inferred from homology"/>
<dbReference type="InterPro" id="IPR010548">
    <property type="entry name" value="BNIP3"/>
</dbReference>
<evidence type="ECO:0000256" key="9">
    <source>
        <dbReference type="SAM" id="MobiDB-lite"/>
    </source>
</evidence>
<dbReference type="PANTHER" id="PTHR15186">
    <property type="entry name" value="RE48077P"/>
    <property type="match status" value="1"/>
</dbReference>
<dbReference type="GO" id="GO:0043065">
    <property type="term" value="P:positive regulation of apoptotic process"/>
    <property type="evidence" value="ECO:0007669"/>
    <property type="project" value="InterPro"/>
</dbReference>
<protein>
    <submittedName>
        <fullName evidence="10">BNIP3</fullName>
    </submittedName>
</protein>
<comment type="caution">
    <text evidence="10">The sequence shown here is derived from an EMBL/GenBank/DDBJ whole genome shotgun (WGS) entry which is preliminary data.</text>
</comment>
<name>A0AAW1KRZ1_POPJA</name>
<dbReference type="Pfam" id="PF06553">
    <property type="entry name" value="BNIP3"/>
    <property type="match status" value="1"/>
</dbReference>
<keyword evidence="11" id="KW-1185">Reference proteome</keyword>
<evidence type="ECO:0000313" key="11">
    <source>
        <dbReference type="Proteomes" id="UP001458880"/>
    </source>
</evidence>
<evidence type="ECO:0000256" key="2">
    <source>
        <dbReference type="ARBA" id="ARBA00004325"/>
    </source>
</evidence>
<feature type="compositionally biased region" description="Basic and acidic residues" evidence="9">
    <location>
        <begin position="50"/>
        <end position="60"/>
    </location>
</feature>
<dbReference type="GO" id="GO:0005741">
    <property type="term" value="C:mitochondrial outer membrane"/>
    <property type="evidence" value="ECO:0007669"/>
    <property type="project" value="TreeGrafter"/>
</dbReference>
<dbReference type="Proteomes" id="UP001458880">
    <property type="component" value="Unassembled WGS sequence"/>
</dbReference>
<evidence type="ECO:0000313" key="10">
    <source>
        <dbReference type="EMBL" id="KAK9723142.1"/>
    </source>
</evidence>
<evidence type="ECO:0000256" key="8">
    <source>
        <dbReference type="ARBA" id="ARBA00023136"/>
    </source>
</evidence>
<evidence type="ECO:0000256" key="6">
    <source>
        <dbReference type="ARBA" id="ARBA00022989"/>
    </source>
</evidence>
<dbReference type="PANTHER" id="PTHR15186:SF5">
    <property type="entry name" value="BNIP3, ISOFORM A"/>
    <property type="match status" value="1"/>
</dbReference>
<comment type="similarity">
    <text evidence="3">Belongs to the NIP3 family.</text>
</comment>
<reference evidence="10 11" key="1">
    <citation type="journal article" date="2024" name="BMC Genomics">
        <title>De novo assembly and annotation of Popillia japonica's genome with initial clues to its potential as an invasive pest.</title>
        <authorList>
            <person name="Cucini C."/>
            <person name="Boschi S."/>
            <person name="Funari R."/>
            <person name="Cardaioli E."/>
            <person name="Iannotti N."/>
            <person name="Marturano G."/>
            <person name="Paoli F."/>
            <person name="Bruttini M."/>
            <person name="Carapelli A."/>
            <person name="Frati F."/>
            <person name="Nardi F."/>
        </authorList>
    </citation>
    <scope>NUCLEOTIDE SEQUENCE [LARGE SCALE GENOMIC DNA]</scope>
    <source>
        <strain evidence="10">DMR45628</strain>
    </source>
</reference>
<dbReference type="EMBL" id="JASPKY010000182">
    <property type="protein sequence ID" value="KAK9723142.1"/>
    <property type="molecule type" value="Genomic_DNA"/>
</dbReference>
<feature type="compositionally biased region" description="Low complexity" evidence="9">
    <location>
        <begin position="62"/>
        <end position="75"/>
    </location>
</feature>
<keyword evidence="5" id="KW-0053">Apoptosis</keyword>
<keyword evidence="6" id="KW-1133">Transmembrane helix</keyword>
<evidence type="ECO:0000256" key="3">
    <source>
        <dbReference type="ARBA" id="ARBA00007710"/>
    </source>
</evidence>
<sequence>MSSTKSSADDLLGDSIHTPESWVHVGTSSLSGSQSGGTPGSVTPQIPAEECLRLLREAQRESNSSSARVSPRSSPKSPPNSPVQETPLIMEWQSYYLNTEAKDDGEFFTDWSSRPDQQPPKNWGFRRPKRDMLSLRYAKVGNESVFSRKGLCTLFLSNLLSLLLGAGVGFWLSNYHCAVAIPAGRSSHHQVKFGMLYGVKSDGILSHPDIIVSLDSGAAYSALSISRVRIISNSVGHDTKTPLSKEYHAVNHSVSK</sequence>
<dbReference type="GO" id="GO:0005634">
    <property type="term" value="C:nucleus"/>
    <property type="evidence" value="ECO:0007669"/>
    <property type="project" value="TreeGrafter"/>
</dbReference>
<keyword evidence="7" id="KW-0496">Mitochondrion</keyword>
<evidence type="ECO:0000256" key="5">
    <source>
        <dbReference type="ARBA" id="ARBA00022703"/>
    </source>
</evidence>
<organism evidence="10 11">
    <name type="scientific">Popillia japonica</name>
    <name type="common">Japanese beetle</name>
    <dbReference type="NCBI Taxonomy" id="7064"/>
    <lineage>
        <taxon>Eukaryota</taxon>
        <taxon>Metazoa</taxon>
        <taxon>Ecdysozoa</taxon>
        <taxon>Arthropoda</taxon>
        <taxon>Hexapoda</taxon>
        <taxon>Insecta</taxon>
        <taxon>Pterygota</taxon>
        <taxon>Neoptera</taxon>
        <taxon>Endopterygota</taxon>
        <taxon>Coleoptera</taxon>
        <taxon>Polyphaga</taxon>
        <taxon>Scarabaeiformia</taxon>
        <taxon>Scarabaeidae</taxon>
        <taxon>Rutelinae</taxon>
        <taxon>Popillia</taxon>
    </lineage>
</organism>
<dbReference type="GO" id="GO:0097345">
    <property type="term" value="P:mitochondrial outer membrane permeabilization"/>
    <property type="evidence" value="ECO:0007669"/>
    <property type="project" value="TreeGrafter"/>
</dbReference>
<keyword evidence="8" id="KW-0472">Membrane</keyword>
<evidence type="ECO:0000256" key="4">
    <source>
        <dbReference type="ARBA" id="ARBA00022692"/>
    </source>
</evidence>
<evidence type="ECO:0000256" key="1">
    <source>
        <dbReference type="ARBA" id="ARBA00004167"/>
    </source>
</evidence>
<dbReference type="AlphaFoldDB" id="A0AAW1KRZ1"/>